<dbReference type="InterPro" id="IPR019528">
    <property type="entry name" value="PACT_domain"/>
</dbReference>
<dbReference type="Pfam" id="PF10495">
    <property type="entry name" value="PACT_coil_coil"/>
    <property type="match status" value="1"/>
</dbReference>
<dbReference type="AlphaFoldDB" id="A0A7J7K3G5"/>
<sequence>MQQISDSMADAESINGKLLLSLCFYELIFSVFGIRKTKILKNSRCCLSSYWQNIVFQLYSRMMKAEAKVESLTFQKKLIVTQYEAFKECVAETLRWAETMAGIDPTPPTKITAKCRFRAAVRAVTTMHRIKWLIARSKTVCILRIYLEKFSIC</sequence>
<gene>
    <name evidence="7" type="ORF">EB796_008537</name>
</gene>
<proteinExistence type="predicted"/>
<evidence type="ECO:0000256" key="3">
    <source>
        <dbReference type="ARBA" id="ARBA00022553"/>
    </source>
</evidence>
<evidence type="ECO:0000256" key="5">
    <source>
        <dbReference type="ARBA" id="ARBA00023212"/>
    </source>
</evidence>
<keyword evidence="2" id="KW-0963">Cytoplasm</keyword>
<keyword evidence="3" id="KW-0597">Phosphoprotein</keyword>
<dbReference type="EMBL" id="VXIV02001453">
    <property type="protein sequence ID" value="KAF6033152.1"/>
    <property type="molecule type" value="Genomic_DNA"/>
</dbReference>
<name>A0A7J7K3G5_BUGNE</name>
<reference evidence="7" key="1">
    <citation type="submission" date="2020-06" db="EMBL/GenBank/DDBJ databases">
        <title>Draft genome of Bugula neritina, a colonial animal packing powerful symbionts and potential medicines.</title>
        <authorList>
            <person name="Rayko M."/>
        </authorList>
    </citation>
    <scope>NUCLEOTIDE SEQUENCE [LARGE SCALE GENOMIC DNA]</scope>
    <source>
        <strain evidence="7">Kwan_BN1</strain>
    </source>
</reference>
<dbReference type="Proteomes" id="UP000593567">
    <property type="component" value="Unassembled WGS sequence"/>
</dbReference>
<keyword evidence="8" id="KW-1185">Reference proteome</keyword>
<evidence type="ECO:0000256" key="2">
    <source>
        <dbReference type="ARBA" id="ARBA00022490"/>
    </source>
</evidence>
<feature type="domain" description="Pericentrin/AKAP-450 centrosomal targeting" evidence="6">
    <location>
        <begin position="70"/>
        <end position="135"/>
    </location>
</feature>
<comment type="subcellular location">
    <subcellularLocation>
        <location evidence="1">Cytoplasm</location>
        <location evidence="1">Cytoskeleton</location>
        <location evidence="1">Microtubule organizing center</location>
    </subcellularLocation>
</comment>
<comment type="caution">
    <text evidence="7">The sequence shown here is derived from an EMBL/GenBank/DDBJ whole genome shotgun (WGS) entry which is preliminary data.</text>
</comment>
<organism evidence="7 8">
    <name type="scientific">Bugula neritina</name>
    <name type="common">Brown bryozoan</name>
    <name type="synonym">Sertularia neritina</name>
    <dbReference type="NCBI Taxonomy" id="10212"/>
    <lineage>
        <taxon>Eukaryota</taxon>
        <taxon>Metazoa</taxon>
        <taxon>Spiralia</taxon>
        <taxon>Lophotrochozoa</taxon>
        <taxon>Bryozoa</taxon>
        <taxon>Gymnolaemata</taxon>
        <taxon>Cheilostomatida</taxon>
        <taxon>Flustrina</taxon>
        <taxon>Buguloidea</taxon>
        <taxon>Bugulidae</taxon>
        <taxon>Bugula</taxon>
    </lineage>
</organism>
<evidence type="ECO:0000313" key="8">
    <source>
        <dbReference type="Proteomes" id="UP000593567"/>
    </source>
</evidence>
<evidence type="ECO:0000256" key="4">
    <source>
        <dbReference type="ARBA" id="ARBA00023054"/>
    </source>
</evidence>
<evidence type="ECO:0000259" key="6">
    <source>
        <dbReference type="Pfam" id="PF10495"/>
    </source>
</evidence>
<dbReference type="GO" id="GO:0005737">
    <property type="term" value="C:cytoplasm"/>
    <property type="evidence" value="ECO:0007669"/>
    <property type="project" value="UniProtKB-ARBA"/>
</dbReference>
<accession>A0A7J7K3G5</accession>
<protein>
    <recommendedName>
        <fullName evidence="6">Pericentrin/AKAP-450 centrosomal targeting domain-containing protein</fullName>
    </recommendedName>
</protein>
<dbReference type="OrthoDB" id="2020852at2759"/>
<keyword evidence="5" id="KW-0206">Cytoskeleton</keyword>
<keyword evidence="4" id="KW-0175">Coiled coil</keyword>
<evidence type="ECO:0000313" key="7">
    <source>
        <dbReference type="EMBL" id="KAF6033152.1"/>
    </source>
</evidence>
<dbReference type="GO" id="GO:0005815">
    <property type="term" value="C:microtubule organizing center"/>
    <property type="evidence" value="ECO:0007669"/>
    <property type="project" value="UniProtKB-SubCell"/>
</dbReference>
<evidence type="ECO:0000256" key="1">
    <source>
        <dbReference type="ARBA" id="ARBA00004267"/>
    </source>
</evidence>